<organism evidence="2 3">
    <name type="scientific">Azonexus hydrophilus</name>
    <dbReference type="NCBI Taxonomy" id="418702"/>
    <lineage>
        <taxon>Bacteria</taxon>
        <taxon>Pseudomonadati</taxon>
        <taxon>Pseudomonadota</taxon>
        <taxon>Betaproteobacteria</taxon>
        <taxon>Rhodocyclales</taxon>
        <taxon>Azonexaceae</taxon>
        <taxon>Azonexus</taxon>
    </lineage>
</organism>
<dbReference type="InterPro" id="IPR021329">
    <property type="entry name" value="DUF2938"/>
</dbReference>
<name>A0A1R1I117_9RHOO</name>
<keyword evidence="1" id="KW-1133">Transmembrane helix</keyword>
<keyword evidence="1" id="KW-0812">Transmembrane</keyword>
<dbReference type="OrthoDB" id="9812539at2"/>
<accession>A0A1R1I117</accession>
<evidence type="ECO:0008006" key="4">
    <source>
        <dbReference type="Google" id="ProtNLM"/>
    </source>
</evidence>
<evidence type="ECO:0000256" key="1">
    <source>
        <dbReference type="SAM" id="Phobius"/>
    </source>
</evidence>
<dbReference type="AlphaFoldDB" id="A0A1R1I117"/>
<feature type="transmembrane region" description="Helical" evidence="1">
    <location>
        <begin position="142"/>
        <end position="163"/>
    </location>
</feature>
<comment type="caution">
    <text evidence="2">The sequence shown here is derived from an EMBL/GenBank/DDBJ whole genome shotgun (WGS) entry which is preliminary data.</text>
</comment>
<sequence>MASIEEITRIVLIGCGATLVMDIWLVFLKRIGVQTLNFAFIGRWVGHLFHGRIAHASIGKASPIAHEAAFGWITHYAVGIAFAFLLISISGVAWTRAPSLGMALLVGVCTVAFPLLVMQPAMGLGVAASKTPSPVKNCIRSLINHSIFGLGLFLSACVIEWIFR</sequence>
<feature type="transmembrane region" description="Helical" evidence="1">
    <location>
        <begin position="73"/>
        <end position="95"/>
    </location>
</feature>
<proteinExistence type="predicted"/>
<feature type="transmembrane region" description="Helical" evidence="1">
    <location>
        <begin position="102"/>
        <end position="122"/>
    </location>
</feature>
<keyword evidence="3" id="KW-1185">Reference proteome</keyword>
<evidence type="ECO:0000313" key="2">
    <source>
        <dbReference type="EMBL" id="OMG52349.1"/>
    </source>
</evidence>
<gene>
    <name evidence="2" type="ORF">BJN45_13630</name>
</gene>
<keyword evidence="1" id="KW-0472">Membrane</keyword>
<dbReference type="Proteomes" id="UP000187526">
    <property type="component" value="Unassembled WGS sequence"/>
</dbReference>
<dbReference type="Pfam" id="PF11158">
    <property type="entry name" value="DUF2938"/>
    <property type="match status" value="1"/>
</dbReference>
<dbReference type="STRING" id="418702.BJN45_13630"/>
<dbReference type="EMBL" id="MTHD01000005">
    <property type="protein sequence ID" value="OMG52349.1"/>
    <property type="molecule type" value="Genomic_DNA"/>
</dbReference>
<dbReference type="RefSeq" id="WP_076096178.1">
    <property type="nucleotide sequence ID" value="NZ_MTHD01000005.1"/>
</dbReference>
<protein>
    <recommendedName>
        <fullName evidence="4">DUF2938 domain-containing protein</fullName>
    </recommendedName>
</protein>
<evidence type="ECO:0000313" key="3">
    <source>
        <dbReference type="Proteomes" id="UP000187526"/>
    </source>
</evidence>
<reference evidence="2 3" key="1">
    <citation type="submission" date="2016-10" db="EMBL/GenBank/DDBJ databases">
        <title>Alkaliphiles isolated from bioreactors.</title>
        <authorList>
            <person name="Salah Z."/>
            <person name="Rout S.P."/>
            <person name="Humphreys P.N."/>
        </authorList>
    </citation>
    <scope>NUCLEOTIDE SEQUENCE [LARGE SCALE GENOMIC DNA]</scope>
    <source>
        <strain evidence="2 3">ZS02</strain>
    </source>
</reference>
<feature type="transmembrane region" description="Helical" evidence="1">
    <location>
        <begin position="7"/>
        <end position="27"/>
    </location>
</feature>